<dbReference type="OrthoDB" id="9796039at2"/>
<dbReference type="RefSeq" id="WP_126145088.1">
    <property type="nucleotide sequence ID" value="NZ_RXHU01000140.1"/>
</dbReference>
<evidence type="ECO:0000313" key="3">
    <source>
        <dbReference type="Proteomes" id="UP000276128"/>
    </source>
</evidence>
<dbReference type="AlphaFoldDB" id="A0A430J4G1"/>
<feature type="domain" description="DinB-like" evidence="1">
    <location>
        <begin position="139"/>
        <end position="274"/>
    </location>
</feature>
<accession>A0A430J4G1</accession>
<dbReference type="SUPFAM" id="SSF109854">
    <property type="entry name" value="DinB/YfiT-like putative metalloenzymes"/>
    <property type="match status" value="1"/>
</dbReference>
<name>A0A430J4G1_9BACL</name>
<keyword evidence="3" id="KW-1185">Reference proteome</keyword>
<sequence length="284" mass="32249">MNRARLLLRAEKLESAMAFYQDRLGWRLIRLEGGIAAWMAMDELNSAVLLAACQEELPEPLRGDWLLPHYSAPQQGSLVYQMTSSVYETEKRLQESGLPMACHEEPGHTRSLHVPAIDGYTLVYWEELHPADEEIVRMYEEGIEALEQAVAGLSAEQLDLSEMPGKWSVREQVLHVIDLELVTLHKVKFALAEPGKFYQGNAFQADSWHAGLAYSRRSIANELVLFRAARQHLLGLCRDIPDALARTIRTERGEENVAQLLKMMAGHANHHIRAIQRIRERHGV</sequence>
<proteinExistence type="predicted"/>
<comment type="caution">
    <text evidence="2">The sequence shown here is derived from an EMBL/GenBank/DDBJ whole genome shotgun (WGS) entry which is preliminary data.</text>
</comment>
<evidence type="ECO:0000313" key="2">
    <source>
        <dbReference type="EMBL" id="RTE01325.1"/>
    </source>
</evidence>
<dbReference type="Pfam" id="PF12867">
    <property type="entry name" value="DinB_2"/>
    <property type="match status" value="1"/>
</dbReference>
<dbReference type="Proteomes" id="UP000276128">
    <property type="component" value="Unassembled WGS sequence"/>
</dbReference>
<dbReference type="EMBL" id="RXHU01000140">
    <property type="protein sequence ID" value="RTE01325.1"/>
    <property type="molecule type" value="Genomic_DNA"/>
</dbReference>
<dbReference type="InterPro" id="IPR024775">
    <property type="entry name" value="DinB-like"/>
</dbReference>
<dbReference type="Gene3D" id="1.20.120.450">
    <property type="entry name" value="dinb family like domain"/>
    <property type="match status" value="1"/>
</dbReference>
<dbReference type="InterPro" id="IPR034660">
    <property type="entry name" value="DinB/YfiT-like"/>
</dbReference>
<gene>
    <name evidence="2" type="ORF">EJQ19_31065</name>
</gene>
<dbReference type="SUPFAM" id="SSF54593">
    <property type="entry name" value="Glyoxalase/Bleomycin resistance protein/Dihydroxybiphenyl dioxygenase"/>
    <property type="match status" value="1"/>
</dbReference>
<evidence type="ECO:0000259" key="1">
    <source>
        <dbReference type="Pfam" id="PF12867"/>
    </source>
</evidence>
<protein>
    <recommendedName>
        <fullName evidence="1">DinB-like domain-containing protein</fullName>
    </recommendedName>
</protein>
<reference evidence="2 3" key="1">
    <citation type="submission" date="2018-12" db="EMBL/GenBank/DDBJ databases">
        <title>Bacillus ochoae sp. nov., Paenibacillus whitsoniae sp. nov., Paenibacillus spiritus sp. nov. Isolated from the Mars Exploration Rover during spacecraft assembly.</title>
        <authorList>
            <person name="Seuylemezian A."/>
            <person name="Vaishampayan P."/>
        </authorList>
    </citation>
    <scope>NUCLEOTIDE SEQUENCE [LARGE SCALE GENOMIC DNA]</scope>
    <source>
        <strain evidence="2 3">MER 54</strain>
    </source>
</reference>
<organism evidence="2 3">
    <name type="scientific">Paenibacillus whitsoniae</name>
    <dbReference type="NCBI Taxonomy" id="2496558"/>
    <lineage>
        <taxon>Bacteria</taxon>
        <taxon>Bacillati</taxon>
        <taxon>Bacillota</taxon>
        <taxon>Bacilli</taxon>
        <taxon>Bacillales</taxon>
        <taxon>Paenibacillaceae</taxon>
        <taxon>Paenibacillus</taxon>
    </lineage>
</organism>
<dbReference type="InterPro" id="IPR029068">
    <property type="entry name" value="Glyas_Bleomycin-R_OHBP_Dase"/>
</dbReference>
<dbReference type="Gene3D" id="3.10.180.10">
    <property type="entry name" value="2,3-Dihydroxybiphenyl 1,2-Dioxygenase, domain 1"/>
    <property type="match status" value="1"/>
</dbReference>